<dbReference type="Pfam" id="PF13346">
    <property type="entry name" value="ABC2_membrane_5"/>
    <property type="match status" value="1"/>
</dbReference>
<protein>
    <recommendedName>
        <fullName evidence="4">ABC-2 family transporter protein</fullName>
    </recommendedName>
</protein>
<sequence length="227" mass="25855">MNNVMNITKLSYSNLWSMKKMLVLSILIFIPIGALNNLILNMIIPLTVYNFTYQVMAYEDKDSIDTLILYLPVTKQEYILSRYILALTNLLIGIVFFTLGYMFILMLKKYSFIFGIQLDIINFGIQTTYLQQGALGVISATFAISVLIPFLIKFGSIKGRYISTFVMMIFLFGALLVQVDINNVIMQTLMSISNINLILFTILITIVVIAISYIFSKTMYKTKEVSS</sequence>
<feature type="transmembrane region" description="Helical" evidence="1">
    <location>
        <begin position="21"/>
        <end position="44"/>
    </location>
</feature>
<feature type="transmembrane region" description="Helical" evidence="1">
    <location>
        <begin position="83"/>
        <end position="103"/>
    </location>
</feature>
<organism evidence="2 3">
    <name type="scientific">Metaclostridioides mangenotii</name>
    <dbReference type="NCBI Taxonomy" id="1540"/>
    <lineage>
        <taxon>Bacteria</taxon>
        <taxon>Bacillati</taxon>
        <taxon>Bacillota</taxon>
        <taxon>Clostridia</taxon>
        <taxon>Peptostreptococcales</taxon>
        <taxon>Peptostreptococcaceae</taxon>
        <taxon>Metaclostridioides</taxon>
    </lineage>
</organism>
<feature type="transmembrane region" description="Helical" evidence="1">
    <location>
        <begin position="133"/>
        <end position="152"/>
    </location>
</feature>
<dbReference type="InterPro" id="IPR025699">
    <property type="entry name" value="ABC2_memb-like"/>
</dbReference>
<keyword evidence="3" id="KW-1185">Reference proteome</keyword>
<dbReference type="Proteomes" id="UP000767291">
    <property type="component" value="Unassembled WGS sequence"/>
</dbReference>
<name>A0ABS4E7N0_9FIRM</name>
<gene>
    <name evidence="2" type="ORF">J2Z43_000316</name>
</gene>
<evidence type="ECO:0008006" key="4">
    <source>
        <dbReference type="Google" id="ProtNLM"/>
    </source>
</evidence>
<keyword evidence="1" id="KW-0812">Transmembrane</keyword>
<comment type="caution">
    <text evidence="2">The sequence shown here is derived from an EMBL/GenBank/DDBJ whole genome shotgun (WGS) entry which is preliminary data.</text>
</comment>
<evidence type="ECO:0000256" key="1">
    <source>
        <dbReference type="SAM" id="Phobius"/>
    </source>
</evidence>
<dbReference type="RefSeq" id="WP_209455538.1">
    <property type="nucleotide sequence ID" value="NZ_BAAACS010000017.1"/>
</dbReference>
<proteinExistence type="predicted"/>
<evidence type="ECO:0000313" key="3">
    <source>
        <dbReference type="Proteomes" id="UP000767291"/>
    </source>
</evidence>
<feature type="transmembrane region" description="Helical" evidence="1">
    <location>
        <begin position="159"/>
        <end position="177"/>
    </location>
</feature>
<dbReference type="EMBL" id="JAGGJX010000001">
    <property type="protein sequence ID" value="MBP1853926.1"/>
    <property type="molecule type" value="Genomic_DNA"/>
</dbReference>
<evidence type="ECO:0000313" key="2">
    <source>
        <dbReference type="EMBL" id="MBP1853926.1"/>
    </source>
</evidence>
<feature type="transmembrane region" description="Helical" evidence="1">
    <location>
        <begin position="197"/>
        <end position="215"/>
    </location>
</feature>
<accession>A0ABS4E7N0</accession>
<keyword evidence="1" id="KW-1133">Transmembrane helix</keyword>
<reference evidence="2 3" key="1">
    <citation type="submission" date="2021-03" db="EMBL/GenBank/DDBJ databases">
        <title>Genomic Encyclopedia of Type Strains, Phase IV (KMG-IV): sequencing the most valuable type-strain genomes for metagenomic binning, comparative biology and taxonomic classification.</title>
        <authorList>
            <person name="Goeker M."/>
        </authorList>
    </citation>
    <scope>NUCLEOTIDE SEQUENCE [LARGE SCALE GENOMIC DNA]</scope>
    <source>
        <strain evidence="2 3">DSM 1289</strain>
    </source>
</reference>
<keyword evidence="1" id="KW-0472">Membrane</keyword>